<proteinExistence type="inferred from homology"/>
<comment type="pathway">
    <text evidence="7">Carbohydrate metabolism; D-tagatose 6-phosphate degradation; D-glyceraldehyde 3-phosphate and glycerone phosphate from D-tagatose 6-phosphate: step 1/2.</text>
</comment>
<dbReference type="GO" id="GO:0005988">
    <property type="term" value="P:lactose metabolic process"/>
    <property type="evidence" value="ECO:0007669"/>
    <property type="project" value="UniProtKB-KW"/>
</dbReference>
<dbReference type="GO" id="GO:0008662">
    <property type="term" value="F:1-phosphofructokinase activity"/>
    <property type="evidence" value="ECO:0007669"/>
    <property type="project" value="UniProtKB-UniRule"/>
</dbReference>
<comment type="similarity">
    <text evidence="7">Belongs to the carbohydrate kinase PfkB family. LacC subfamily.</text>
</comment>
<comment type="similarity">
    <text evidence="1">Belongs to the carbohydrate kinase pfkB family.</text>
</comment>
<protein>
    <recommendedName>
        <fullName evidence="7">Tagatose-6-phosphate kinase</fullName>
        <ecNumber evidence="7">2.7.1.144</ecNumber>
    </recommendedName>
</protein>
<comment type="catalytic activity">
    <reaction evidence="7">
        <text>D-tagatofuranose 6-phosphate + ATP = D-tagatofuranose 1,6-bisphosphate + ADP + H(+)</text>
        <dbReference type="Rhea" id="RHEA:12420"/>
        <dbReference type="ChEBI" id="CHEBI:15378"/>
        <dbReference type="ChEBI" id="CHEBI:30616"/>
        <dbReference type="ChEBI" id="CHEBI:58694"/>
        <dbReference type="ChEBI" id="CHEBI:58695"/>
        <dbReference type="ChEBI" id="CHEBI:456216"/>
        <dbReference type="EC" id="2.7.1.144"/>
    </reaction>
</comment>
<dbReference type="PROSITE" id="PS00584">
    <property type="entry name" value="PFKB_KINASES_2"/>
    <property type="match status" value="1"/>
</dbReference>
<dbReference type="Proteomes" id="UP001057291">
    <property type="component" value="Unassembled WGS sequence"/>
</dbReference>
<evidence type="ECO:0000256" key="6">
    <source>
        <dbReference type="ARBA" id="ARBA00047745"/>
    </source>
</evidence>
<dbReference type="EC" id="2.7.1.144" evidence="7"/>
<dbReference type="EMBL" id="BOQE01000001">
    <property type="protein sequence ID" value="GIM44673.1"/>
    <property type="molecule type" value="Genomic_DNA"/>
</dbReference>
<dbReference type="PIRSF" id="PIRSF000535">
    <property type="entry name" value="1PFK/6PFK/LacC"/>
    <property type="match status" value="1"/>
</dbReference>
<dbReference type="FunFam" id="3.40.1190.20:FF:000001">
    <property type="entry name" value="Phosphofructokinase"/>
    <property type="match status" value="1"/>
</dbReference>
<dbReference type="InterPro" id="IPR002173">
    <property type="entry name" value="Carboh/pur_kinase_PfkB_CS"/>
</dbReference>
<dbReference type="GO" id="GO:0016052">
    <property type="term" value="P:carbohydrate catabolic process"/>
    <property type="evidence" value="ECO:0007669"/>
    <property type="project" value="UniProtKB-ARBA"/>
</dbReference>
<dbReference type="AlphaFoldDB" id="A0AAV4LAG0"/>
<dbReference type="CDD" id="cd01164">
    <property type="entry name" value="FruK_PfkB_like"/>
    <property type="match status" value="1"/>
</dbReference>
<keyword evidence="5 7" id="KW-0067">ATP-binding</keyword>
<dbReference type="GO" id="GO:0044281">
    <property type="term" value="P:small molecule metabolic process"/>
    <property type="evidence" value="ECO:0007669"/>
    <property type="project" value="UniProtKB-ARBA"/>
</dbReference>
<dbReference type="GO" id="GO:0005829">
    <property type="term" value="C:cytosol"/>
    <property type="evidence" value="ECO:0007669"/>
    <property type="project" value="TreeGrafter"/>
</dbReference>
<dbReference type="PANTHER" id="PTHR46566:SF2">
    <property type="entry name" value="ATP-DEPENDENT 6-PHOSPHOFRUCTOKINASE ISOZYME 2"/>
    <property type="match status" value="1"/>
</dbReference>
<comment type="function">
    <text evidence="9">Catalyzes the ATP-dependent phosphorylation of fructose-l-phosphate to fructose-l,6-bisphosphate.</text>
</comment>
<dbReference type="PROSITE" id="PS00583">
    <property type="entry name" value="PFKB_KINASES_1"/>
    <property type="match status" value="1"/>
</dbReference>
<dbReference type="RefSeq" id="WP_282197941.1">
    <property type="nucleotide sequence ID" value="NZ_BOQE01000001.1"/>
</dbReference>
<dbReference type="Gene3D" id="3.40.1190.20">
    <property type="match status" value="1"/>
</dbReference>
<comment type="caution">
    <text evidence="11">The sequence shown here is derived from an EMBL/GenBank/DDBJ whole genome shotgun (WGS) entry which is preliminary data.</text>
</comment>
<keyword evidence="4 8" id="KW-0418">Kinase</keyword>
<dbReference type="PRINTS" id="PR00990">
    <property type="entry name" value="RIBOKINASE"/>
</dbReference>
<evidence type="ECO:0000256" key="5">
    <source>
        <dbReference type="ARBA" id="ARBA00022840"/>
    </source>
</evidence>
<dbReference type="InterPro" id="IPR022463">
    <property type="entry name" value="1-PFruKinase"/>
</dbReference>
<keyword evidence="7" id="KW-0423">Lactose metabolism</keyword>
<dbReference type="InterPro" id="IPR002139">
    <property type="entry name" value="Ribo/fructo_kinase"/>
</dbReference>
<dbReference type="Pfam" id="PF00294">
    <property type="entry name" value="PfkB"/>
    <property type="match status" value="1"/>
</dbReference>
<evidence type="ECO:0000256" key="2">
    <source>
        <dbReference type="ARBA" id="ARBA00022679"/>
    </source>
</evidence>
<evidence type="ECO:0000313" key="12">
    <source>
        <dbReference type="Proteomes" id="UP001057291"/>
    </source>
</evidence>
<keyword evidence="3 7" id="KW-0547">Nucleotide-binding</keyword>
<dbReference type="GO" id="GO:0009024">
    <property type="term" value="F:tagatose-6-phosphate kinase activity"/>
    <property type="evidence" value="ECO:0007669"/>
    <property type="project" value="UniProtKB-EC"/>
</dbReference>
<sequence length="315" mass="33588">MKDLKIVTVTLNPAVDLTLNVDVLRIGEINSVSSMRKDSGGKGINVSKVIHNLGMKTVATGFIGGSTGEWLQADLKHKEIPADFIKIAGETRTNVKIISPESETQCNGTGPHPHEEDLVRLCNKIDQLLEDGDALILAGSVPGETDPIVYRKIIQSLRKNVFIALDTSGEALKESIAGKPDLIKPNEEELSQLAGIELRTEGEIVRTAQELLAQGVKHILVSLGERGSLYVSKQGAFRAVTPKVEARSTVGAGDATLAGFVTKYLSTGDALASFVFANACGVATVLKEGSQVCNRTEAEQFVNQIVCMPINGVSV</sequence>
<name>A0AAV4LAG0_9BACL</name>
<feature type="domain" description="Carbohydrate kinase PfkB" evidence="10">
    <location>
        <begin position="15"/>
        <end position="296"/>
    </location>
</feature>
<dbReference type="InterPro" id="IPR011611">
    <property type="entry name" value="PfkB_dom"/>
</dbReference>
<keyword evidence="12" id="KW-1185">Reference proteome</keyword>
<comment type="catalytic activity">
    <reaction evidence="6 9">
        <text>beta-D-fructose 1-phosphate + ATP = beta-D-fructose 1,6-bisphosphate + ADP + H(+)</text>
        <dbReference type="Rhea" id="RHEA:14213"/>
        <dbReference type="ChEBI" id="CHEBI:15378"/>
        <dbReference type="ChEBI" id="CHEBI:30616"/>
        <dbReference type="ChEBI" id="CHEBI:32966"/>
        <dbReference type="ChEBI" id="CHEBI:138881"/>
        <dbReference type="ChEBI" id="CHEBI:456216"/>
        <dbReference type="EC" id="2.7.1.56"/>
    </reaction>
</comment>
<evidence type="ECO:0000313" key="11">
    <source>
        <dbReference type="EMBL" id="GIM44673.1"/>
    </source>
</evidence>
<dbReference type="InterPro" id="IPR017583">
    <property type="entry name" value="Tagatose/fructose_Pkinase"/>
</dbReference>
<dbReference type="NCBIfam" id="TIGR03168">
    <property type="entry name" value="1-PFK"/>
    <property type="match status" value="1"/>
</dbReference>
<evidence type="ECO:0000259" key="10">
    <source>
        <dbReference type="Pfam" id="PF00294"/>
    </source>
</evidence>
<organism evidence="11 12">
    <name type="scientific">Collibacillus ludicampi</name>
    <dbReference type="NCBI Taxonomy" id="2771369"/>
    <lineage>
        <taxon>Bacteria</taxon>
        <taxon>Bacillati</taxon>
        <taxon>Bacillota</taxon>
        <taxon>Bacilli</taxon>
        <taxon>Bacillales</taxon>
        <taxon>Alicyclobacillaceae</taxon>
        <taxon>Collibacillus</taxon>
    </lineage>
</organism>
<dbReference type="SUPFAM" id="SSF53613">
    <property type="entry name" value="Ribokinase-like"/>
    <property type="match status" value="1"/>
</dbReference>
<accession>A0AAV4LAG0</accession>
<evidence type="ECO:0000256" key="8">
    <source>
        <dbReference type="RuleBase" id="RU003704"/>
    </source>
</evidence>
<evidence type="ECO:0000256" key="1">
    <source>
        <dbReference type="ARBA" id="ARBA00005380"/>
    </source>
</evidence>
<evidence type="ECO:0000256" key="9">
    <source>
        <dbReference type="RuleBase" id="RU369061"/>
    </source>
</evidence>
<dbReference type="NCBIfam" id="TIGR03828">
    <property type="entry name" value="pfkB"/>
    <property type="match status" value="1"/>
</dbReference>
<dbReference type="PANTHER" id="PTHR46566">
    <property type="entry name" value="1-PHOSPHOFRUCTOKINASE-RELATED"/>
    <property type="match status" value="1"/>
</dbReference>
<evidence type="ECO:0000256" key="3">
    <source>
        <dbReference type="ARBA" id="ARBA00022741"/>
    </source>
</evidence>
<reference evidence="11" key="1">
    <citation type="journal article" date="2023" name="Int. J. Syst. Evol. Microbiol.">
        <title>Collibacillus ludicampi gen. nov., sp. nov., a new soil bacterium of the family Alicyclobacillaceae.</title>
        <authorList>
            <person name="Jojima T."/>
            <person name="Ioku Y."/>
            <person name="Fukuta Y."/>
            <person name="Shirasaka N."/>
            <person name="Matsumura Y."/>
            <person name="Mori M."/>
        </authorList>
    </citation>
    <scope>NUCLEOTIDE SEQUENCE</scope>
    <source>
        <strain evidence="11">TP075</strain>
    </source>
</reference>
<gene>
    <name evidence="11" type="ORF">DNHGIG_02220</name>
</gene>
<evidence type="ECO:0000256" key="7">
    <source>
        <dbReference type="PIRNR" id="PIRNR000535"/>
    </source>
</evidence>
<dbReference type="GO" id="GO:0005524">
    <property type="term" value="F:ATP binding"/>
    <property type="evidence" value="ECO:0007669"/>
    <property type="project" value="UniProtKB-UniRule"/>
</dbReference>
<evidence type="ECO:0000256" key="4">
    <source>
        <dbReference type="ARBA" id="ARBA00022777"/>
    </source>
</evidence>
<keyword evidence="2 7" id="KW-0808">Transferase</keyword>
<dbReference type="InterPro" id="IPR029056">
    <property type="entry name" value="Ribokinase-like"/>
</dbReference>